<dbReference type="GO" id="GO:0015293">
    <property type="term" value="F:symporter activity"/>
    <property type="evidence" value="ECO:0007669"/>
    <property type="project" value="UniProtKB-KW"/>
</dbReference>
<feature type="transmembrane region" description="Helical" evidence="11">
    <location>
        <begin position="390"/>
        <end position="410"/>
    </location>
</feature>
<feature type="transmembrane region" description="Helical" evidence="11">
    <location>
        <begin position="70"/>
        <end position="91"/>
    </location>
</feature>
<dbReference type="InterPro" id="IPR043128">
    <property type="entry name" value="Rev_trsase/Diguanyl_cyclase"/>
</dbReference>
<evidence type="ECO:0000259" key="12">
    <source>
        <dbReference type="Pfam" id="PF00078"/>
    </source>
</evidence>
<accession>A0A2N9II22</accession>
<dbReference type="InterPro" id="IPR013057">
    <property type="entry name" value="AA_transpt_TM"/>
</dbReference>
<evidence type="ECO:0000256" key="10">
    <source>
        <dbReference type="ARBA" id="ARBA00045588"/>
    </source>
</evidence>
<feature type="domain" description="Amino acid transporter transmembrane" evidence="13">
    <location>
        <begin position="42"/>
        <end position="437"/>
    </location>
</feature>
<evidence type="ECO:0008006" key="16">
    <source>
        <dbReference type="Google" id="ProtNLM"/>
    </source>
</evidence>
<evidence type="ECO:0000259" key="14">
    <source>
        <dbReference type="Pfam" id="PF17919"/>
    </source>
</evidence>
<gene>
    <name evidence="15" type="ORF">FSB_LOCUS51837</name>
</gene>
<dbReference type="GO" id="GO:0009734">
    <property type="term" value="P:auxin-activated signaling pathway"/>
    <property type="evidence" value="ECO:0007669"/>
    <property type="project" value="UniProtKB-KW"/>
</dbReference>
<keyword evidence="3" id="KW-0813">Transport</keyword>
<dbReference type="Pfam" id="PF01490">
    <property type="entry name" value="Aa_trans"/>
    <property type="match status" value="1"/>
</dbReference>
<dbReference type="EMBL" id="OIVN01005779">
    <property type="protein sequence ID" value="SPD23955.1"/>
    <property type="molecule type" value="Genomic_DNA"/>
</dbReference>
<dbReference type="InterPro" id="IPR012337">
    <property type="entry name" value="RNaseH-like_sf"/>
</dbReference>
<dbReference type="Gene3D" id="3.30.420.10">
    <property type="entry name" value="Ribonuclease H-like superfamily/Ribonuclease H"/>
    <property type="match status" value="1"/>
</dbReference>
<evidence type="ECO:0000256" key="3">
    <source>
        <dbReference type="ARBA" id="ARBA00022448"/>
    </source>
</evidence>
<dbReference type="CDD" id="cd01647">
    <property type="entry name" value="RT_LTR"/>
    <property type="match status" value="1"/>
</dbReference>
<feature type="transmembrane region" description="Helical" evidence="11">
    <location>
        <begin position="315"/>
        <end position="339"/>
    </location>
</feature>
<dbReference type="Pfam" id="PF17919">
    <property type="entry name" value="RT_RNaseH_2"/>
    <property type="match status" value="1"/>
</dbReference>
<feature type="transmembrane region" description="Helical" evidence="11">
    <location>
        <begin position="126"/>
        <end position="146"/>
    </location>
</feature>
<evidence type="ECO:0000256" key="2">
    <source>
        <dbReference type="ARBA" id="ARBA00005590"/>
    </source>
</evidence>
<feature type="transmembrane region" description="Helical" evidence="11">
    <location>
        <begin position="367"/>
        <end position="384"/>
    </location>
</feature>
<feature type="transmembrane region" description="Helical" evidence="11">
    <location>
        <begin position="235"/>
        <end position="254"/>
    </location>
</feature>
<keyword evidence="7 11" id="KW-1133">Transmembrane helix</keyword>
<evidence type="ECO:0000256" key="5">
    <source>
        <dbReference type="ARBA" id="ARBA00022847"/>
    </source>
</evidence>
<keyword evidence="8 11" id="KW-0472">Membrane</keyword>
<keyword evidence="9" id="KW-0927">Auxin signaling pathway</keyword>
<feature type="transmembrane region" description="Helical" evidence="11">
    <location>
        <begin position="422"/>
        <end position="450"/>
    </location>
</feature>
<dbReference type="InterPro" id="IPR043502">
    <property type="entry name" value="DNA/RNA_pol_sf"/>
</dbReference>
<dbReference type="GO" id="GO:0012505">
    <property type="term" value="C:endomembrane system"/>
    <property type="evidence" value="ECO:0007669"/>
    <property type="project" value="UniProtKB-SubCell"/>
</dbReference>
<dbReference type="Gene3D" id="3.10.10.10">
    <property type="entry name" value="HIV Type 1 Reverse Transcriptase, subunit A, domain 1"/>
    <property type="match status" value="1"/>
</dbReference>
<evidence type="ECO:0000256" key="6">
    <source>
        <dbReference type="ARBA" id="ARBA00022970"/>
    </source>
</evidence>
<dbReference type="SUPFAM" id="SSF53098">
    <property type="entry name" value="Ribonuclease H-like"/>
    <property type="match status" value="1"/>
</dbReference>
<dbReference type="InterPro" id="IPR000477">
    <property type="entry name" value="RT_dom"/>
</dbReference>
<comment type="subcellular location">
    <subcellularLocation>
        <location evidence="1">Endomembrane system</location>
        <topology evidence="1">Multi-pass membrane protein</topology>
    </subcellularLocation>
</comment>
<feature type="domain" description="Reverse transcriptase/retrotransposon-derived protein RNase H-like" evidence="14">
    <location>
        <begin position="634"/>
        <end position="693"/>
    </location>
</feature>
<keyword evidence="6" id="KW-0029">Amino-acid transport</keyword>
<evidence type="ECO:0000256" key="1">
    <source>
        <dbReference type="ARBA" id="ARBA00004127"/>
    </source>
</evidence>
<feature type="transmembrane region" description="Helical" evidence="11">
    <location>
        <begin position="275"/>
        <end position="295"/>
    </location>
</feature>
<protein>
    <recommendedName>
        <fullName evidence="16">Reverse transcriptase domain-containing protein</fullName>
    </recommendedName>
</protein>
<feature type="transmembrane region" description="Helical" evidence="11">
    <location>
        <begin position="166"/>
        <end position="183"/>
    </location>
</feature>
<comment type="similarity">
    <text evidence="2">Belongs to the amino acid/polyamine transporter 2 family. Amino acid/auxin permease (AAAP) (TC 2.A.18.1) subfamily.</text>
</comment>
<evidence type="ECO:0000256" key="4">
    <source>
        <dbReference type="ARBA" id="ARBA00022692"/>
    </source>
</evidence>
<dbReference type="Pfam" id="PF00078">
    <property type="entry name" value="RVT_1"/>
    <property type="match status" value="1"/>
</dbReference>
<proteinExistence type="inferred from homology"/>
<reference evidence="15" key="1">
    <citation type="submission" date="2018-02" db="EMBL/GenBank/DDBJ databases">
        <authorList>
            <person name="Cohen D.B."/>
            <person name="Kent A.D."/>
        </authorList>
    </citation>
    <scope>NUCLEOTIDE SEQUENCE</scope>
</reference>
<evidence type="ECO:0000256" key="11">
    <source>
        <dbReference type="SAM" id="Phobius"/>
    </source>
</evidence>
<evidence type="ECO:0000256" key="7">
    <source>
        <dbReference type="ARBA" id="ARBA00022989"/>
    </source>
</evidence>
<dbReference type="GO" id="GO:0006865">
    <property type="term" value="P:amino acid transport"/>
    <property type="evidence" value="ECO:0007669"/>
    <property type="project" value="UniProtKB-KW"/>
</dbReference>
<dbReference type="PANTHER" id="PTHR48017">
    <property type="entry name" value="OS05G0424000 PROTEIN-RELATED"/>
    <property type="match status" value="1"/>
</dbReference>
<evidence type="ECO:0000256" key="9">
    <source>
        <dbReference type="ARBA" id="ARBA00023294"/>
    </source>
</evidence>
<dbReference type="GO" id="GO:0003676">
    <property type="term" value="F:nucleic acid binding"/>
    <property type="evidence" value="ECO:0007669"/>
    <property type="project" value="InterPro"/>
</dbReference>
<dbReference type="SUPFAM" id="SSF56672">
    <property type="entry name" value="DNA/RNA polymerases"/>
    <property type="match status" value="1"/>
</dbReference>
<dbReference type="InterPro" id="IPR036397">
    <property type="entry name" value="RNaseH_sf"/>
</dbReference>
<feature type="transmembrane region" description="Helical" evidence="11">
    <location>
        <begin position="45"/>
        <end position="64"/>
    </location>
</feature>
<feature type="domain" description="Reverse transcriptase" evidence="12">
    <location>
        <begin position="522"/>
        <end position="619"/>
    </location>
</feature>
<evidence type="ECO:0000259" key="13">
    <source>
        <dbReference type="Pfam" id="PF01490"/>
    </source>
</evidence>
<sequence length="947" mass="104292">MREMAAVVPNPINESTVGKENDVLGHPQKELDAGAMFVLKSKGSWLHCGYHLTTSIVAPVLLSLPYALVLLGWVGGVLCLTLAGLVTFYSYNLLSAVLDHHAQLGQRQLRFRDVASDVLGPGWGKYVVGPLQFGICYGAVVAGGLLGGQSLKFIYLLSNPNGTMKLYQFITIFGVVVLLLAQIPSFHSLRHINLVSLTLCLAYSACVTAGSIHIGHSKNAPTRDYSLNGSGENRVFGGVNAVSIIATTYACGIIPEIQATIAAPVKGKMFKGLCICYAVIATTYFSVAISGYWAFGNQAMGTVLSNFMGNGKPLLPTWFLLMTNVFTLMQISAVTVVYLQPTNEVFEKLFADPKMDQFSSRNVVPRLISRSVSVIVGIFIAAMLPFFGDIMALFGAFGCIPLDFIFPMVVYNVTFKPSKRGLVFWGNTLIAVASSVLSAVEVVACLAPHLSLIAPKRKSLIDLDKQDHFGCFDHLVKPVTQKHRKLAPERAEIVMEEVGRLLDVDAIRPVRYQTWLSNTVMGYHHIPMTLSDQEKTTFITPKGVYYYKVMPFGLKNVGATYEKMVTTMFGHLIGKTVEVYIDDMLIKSIGKEDHLKDLKEVMGILRRDRLRLNASKYKCRPFFQLLGKKMKFMWDEDFLAAFQGIKAYLSSPPCLSIPCPGEPLFLYLAVSEHAVSAVLVREMNEGQKPVFFILADFVAEFQGKGETLEPTNSPNVQTDLNSSGWKLFVDGASNVKGSGAGAVKQIGREHNSHANILAKLATALETDLQRIVTVEILSAPKFPNWWPGQCLYYGLHGKLDGPLDLLQRFTSLLGSLILCQAHSPSLNGASRTSSPHRLTLKANSQAEVSNKVILDGIKKRLEEAKGKWVEKLPSVMWTHRTTKRRSTGETPFALAYGVEAVIPLKVGLPTTQTTEFDAKENENNLRKDLNLLEERRDMATIRLASYQ</sequence>
<keyword evidence="5" id="KW-0769">Symport</keyword>
<name>A0A2N9II22_FAGSY</name>
<evidence type="ECO:0000256" key="8">
    <source>
        <dbReference type="ARBA" id="ARBA00023136"/>
    </source>
</evidence>
<organism evidence="15">
    <name type="scientific">Fagus sylvatica</name>
    <name type="common">Beechnut</name>
    <dbReference type="NCBI Taxonomy" id="28930"/>
    <lineage>
        <taxon>Eukaryota</taxon>
        <taxon>Viridiplantae</taxon>
        <taxon>Streptophyta</taxon>
        <taxon>Embryophyta</taxon>
        <taxon>Tracheophyta</taxon>
        <taxon>Spermatophyta</taxon>
        <taxon>Magnoliopsida</taxon>
        <taxon>eudicotyledons</taxon>
        <taxon>Gunneridae</taxon>
        <taxon>Pentapetalae</taxon>
        <taxon>rosids</taxon>
        <taxon>fabids</taxon>
        <taxon>Fagales</taxon>
        <taxon>Fagaceae</taxon>
        <taxon>Fagus</taxon>
    </lineage>
</organism>
<feature type="transmembrane region" description="Helical" evidence="11">
    <location>
        <begin position="195"/>
        <end position="215"/>
    </location>
</feature>
<keyword evidence="4 11" id="KW-0812">Transmembrane</keyword>
<evidence type="ECO:0000313" key="15">
    <source>
        <dbReference type="EMBL" id="SPD23955.1"/>
    </source>
</evidence>
<dbReference type="AlphaFoldDB" id="A0A2N9II22"/>
<dbReference type="InterPro" id="IPR041577">
    <property type="entry name" value="RT_RNaseH_2"/>
</dbReference>
<comment type="function">
    <text evidence="10">Carrier protein involved in proton-driven auxin influx. Mediates the formation of auxin gradient from developing leaves (site of auxin biosynthesis) to tips by contributing to the loading of auxin in vascular tissues and facilitating acropetal (base to tip) auxin transport within inner tissues of the root apex, and basipetal (tip to base) auxin transport within outer tissues of the root apex. May be involved in lateral roots and nodules formation.</text>
</comment>
<dbReference type="Gene3D" id="3.30.70.270">
    <property type="match status" value="1"/>
</dbReference>